<evidence type="ECO:0000256" key="2">
    <source>
        <dbReference type="ARBA" id="ARBA00008186"/>
    </source>
</evidence>
<comment type="function">
    <text evidence="4">Component of the Mediator complex, a coactivator involved in the regulated transcription of nearly all RNA polymerase II-dependent genes. Mediator functions as a bridge to convey information from gene-specific regulatory proteins to the basal RNA polymerase II transcription machinery. Mediator is recruited to promoters by direct interactions with regulatory proteins and serves as a scaffold for the assembly of a functional pre-initiation complex with RNA polymerase II and the general transcription factors.</text>
</comment>
<evidence type="ECO:0000256" key="4">
    <source>
        <dbReference type="RuleBase" id="RU364147"/>
    </source>
</evidence>
<accession>A0A176WCR0</accession>
<comment type="similarity">
    <text evidence="2 4">Belongs to the Mediator complex subunit 11 family.</text>
</comment>
<dbReference type="PANTHER" id="PTHR22890">
    <property type="entry name" value="MEDIATOR OF RNA POLYMERASE II TRANSCRIPTION SUBUNIT 11"/>
    <property type="match status" value="1"/>
</dbReference>
<dbReference type="Pfam" id="PF10280">
    <property type="entry name" value="Med11"/>
    <property type="match status" value="1"/>
</dbReference>
<evidence type="ECO:0000313" key="6">
    <source>
        <dbReference type="EMBL" id="OAE30960.1"/>
    </source>
</evidence>
<dbReference type="GO" id="GO:0006357">
    <property type="term" value="P:regulation of transcription by RNA polymerase II"/>
    <property type="evidence" value="ECO:0007669"/>
    <property type="project" value="InterPro"/>
</dbReference>
<evidence type="ECO:0000256" key="1">
    <source>
        <dbReference type="ARBA" id="ARBA00004123"/>
    </source>
</evidence>
<keyword evidence="4" id="KW-0804">Transcription</keyword>
<comment type="subunit">
    <text evidence="4">Component of the Mediator complex.</text>
</comment>
<keyword evidence="4" id="KW-0010">Activator</keyword>
<dbReference type="EMBL" id="AP019866">
    <property type="protein sequence ID" value="BBM98026.1"/>
    <property type="molecule type" value="Genomic_DNA"/>
</dbReference>
<dbReference type="Proteomes" id="UP000077202">
    <property type="component" value="Unassembled WGS sequence"/>
</dbReference>
<name>A0A176WCR0_MARPO</name>
<dbReference type="GO" id="GO:0016592">
    <property type="term" value="C:mediator complex"/>
    <property type="evidence" value="ECO:0007669"/>
    <property type="project" value="InterPro"/>
</dbReference>
<dbReference type="InterPro" id="IPR019404">
    <property type="entry name" value="Mediator_Med11"/>
</dbReference>
<evidence type="ECO:0000313" key="5">
    <source>
        <dbReference type="EMBL" id="BBM98026.1"/>
    </source>
</evidence>
<organism evidence="6 7">
    <name type="scientific">Marchantia polymorpha subsp. ruderalis</name>
    <dbReference type="NCBI Taxonomy" id="1480154"/>
    <lineage>
        <taxon>Eukaryota</taxon>
        <taxon>Viridiplantae</taxon>
        <taxon>Streptophyta</taxon>
        <taxon>Embryophyta</taxon>
        <taxon>Marchantiophyta</taxon>
        <taxon>Marchantiopsida</taxon>
        <taxon>Marchantiidae</taxon>
        <taxon>Marchantiales</taxon>
        <taxon>Marchantiaceae</taxon>
        <taxon>Marchantia</taxon>
    </lineage>
</organism>
<comment type="subcellular location">
    <subcellularLocation>
        <location evidence="1 4">Nucleus</location>
    </subcellularLocation>
</comment>
<reference evidence="5" key="2">
    <citation type="journal article" date="2019" name="Curr. Biol.">
        <title>Chromatin organization in early land plants reveals an ancestral association between H3K27me3, transposons, and constitutive heterochromatin.</title>
        <authorList>
            <person name="Montgomery S.A."/>
            <person name="Tanizawa Y."/>
            <person name="Galik B."/>
            <person name="Wang N."/>
            <person name="Ito T."/>
            <person name="Mochizuki T."/>
            <person name="Akimcheva S."/>
            <person name="Bowman J."/>
            <person name="Cognat V."/>
            <person name="Drouard L."/>
            <person name="Ekker H."/>
            <person name="Houng S."/>
            <person name="Kohchi T."/>
            <person name="Lin S."/>
            <person name="Liu L.D."/>
            <person name="Nakamura Y."/>
            <person name="Valeeva L.R."/>
            <person name="Shakirov E.V."/>
            <person name="Shippen D.E."/>
            <person name="Wei W."/>
            <person name="Yagura M."/>
            <person name="Yamaoka S."/>
            <person name="Yamato K.T."/>
            <person name="Liu C."/>
            <person name="Berger F."/>
        </authorList>
    </citation>
    <scope>NUCLEOTIDE SEQUENCE [LARGE SCALE GENOMIC DNA]</scope>
    <source>
        <strain evidence="5">Tak-1</strain>
    </source>
</reference>
<dbReference type="AlphaFoldDB" id="A0A176WCR0"/>
<gene>
    <name evidence="4" type="primary">MED11</name>
    <name evidence="6" type="ORF">AXG93_2018s1270</name>
    <name evidence="5" type="ORF">Mp_1g10270</name>
</gene>
<protein>
    <recommendedName>
        <fullName evidence="4">Mediator of RNA polymerase II transcription subunit 11</fullName>
    </recommendedName>
    <alternativeName>
        <fullName evidence="4">Mediator complex subunit 11</fullName>
    </alternativeName>
</protein>
<dbReference type="Proteomes" id="UP001162541">
    <property type="component" value="Chromosome 1"/>
</dbReference>
<proteinExistence type="inferred from homology"/>
<keyword evidence="4" id="KW-0805">Transcription regulation</keyword>
<keyword evidence="7" id="KW-1185">Reference proteome</keyword>
<sequence length="124" mass="13783">MAGLTAKPGAPSTSLQRLYHVEKRIVHTVDLAGGVMEELAKQGGPRSDVVGAQCHEFMQAVKEIQMTLRDEIKSMCEYRPYENNDYAARTATEISVRKLDSVLGQLTNMQEIADEYHGIRSRSG</sequence>
<reference evidence="6 7" key="1">
    <citation type="submission" date="2016-03" db="EMBL/GenBank/DDBJ databases">
        <title>Mechanisms controlling the formation of the plant cell surface in tip-growing cells are functionally conserved among land plants.</title>
        <authorList>
            <person name="Honkanen S."/>
            <person name="Jones V.A."/>
            <person name="Morieri G."/>
            <person name="Champion C."/>
            <person name="Hetherington A.J."/>
            <person name="Kelly S."/>
            <person name="Saint-Marcoux D."/>
            <person name="Proust H."/>
            <person name="Prescott H."/>
            <person name="Dolan L."/>
        </authorList>
    </citation>
    <scope>NUCLEOTIDE SEQUENCE [LARGE SCALE GENOMIC DNA]</scope>
    <source>
        <strain evidence="7">cv. Tak-1 and cv. Tak-2</strain>
        <tissue evidence="6">Whole gametophyte</tissue>
    </source>
</reference>
<evidence type="ECO:0000313" key="7">
    <source>
        <dbReference type="Proteomes" id="UP000077202"/>
    </source>
</evidence>
<dbReference type="GO" id="GO:0003712">
    <property type="term" value="F:transcription coregulator activity"/>
    <property type="evidence" value="ECO:0007669"/>
    <property type="project" value="InterPro"/>
</dbReference>
<keyword evidence="3 4" id="KW-0539">Nucleus</keyword>
<dbReference type="EMBL" id="LVLJ01001211">
    <property type="protein sequence ID" value="OAE30960.1"/>
    <property type="molecule type" value="Genomic_DNA"/>
</dbReference>
<reference evidence="8" key="3">
    <citation type="journal article" date="2020" name="Curr. Biol.">
        <title>Chromatin organization in early land plants reveals an ancestral association between H3K27me3, transposons, and constitutive heterochromatin.</title>
        <authorList>
            <person name="Montgomery S.A."/>
            <person name="Tanizawa Y."/>
            <person name="Galik B."/>
            <person name="Wang N."/>
            <person name="Ito T."/>
            <person name="Mochizuki T."/>
            <person name="Akimcheva S."/>
            <person name="Bowman J.L."/>
            <person name="Cognat V."/>
            <person name="Marechal-Drouard L."/>
            <person name="Ekker H."/>
            <person name="Hong S.F."/>
            <person name="Kohchi T."/>
            <person name="Lin S.S."/>
            <person name="Liu L.D."/>
            <person name="Nakamura Y."/>
            <person name="Valeeva L.R."/>
            <person name="Shakirov E.V."/>
            <person name="Shippen D.E."/>
            <person name="Wei W.L."/>
            <person name="Yagura M."/>
            <person name="Yamaoka S."/>
            <person name="Yamato K.T."/>
            <person name="Liu C."/>
            <person name="Berger F."/>
        </authorList>
    </citation>
    <scope>NUCLEOTIDE SEQUENCE [LARGE SCALE GENOMIC DNA]</scope>
    <source>
        <strain evidence="8">Tak-1</strain>
    </source>
</reference>
<evidence type="ECO:0000313" key="8">
    <source>
        <dbReference type="Proteomes" id="UP001162541"/>
    </source>
</evidence>
<evidence type="ECO:0000256" key="3">
    <source>
        <dbReference type="ARBA" id="ARBA00023242"/>
    </source>
</evidence>